<keyword evidence="1" id="KW-0175">Coiled coil</keyword>
<keyword evidence="3" id="KW-0732">Signal</keyword>
<dbReference type="VEuPathDB" id="PlasmoDB:PmUG01_10035300"/>
<proteinExistence type="predicted"/>
<dbReference type="GO" id="GO:0043130">
    <property type="term" value="F:ubiquitin binding"/>
    <property type="evidence" value="ECO:0007669"/>
    <property type="project" value="TreeGrafter"/>
</dbReference>
<feature type="compositionally biased region" description="Basic and acidic residues" evidence="2">
    <location>
        <begin position="285"/>
        <end position="307"/>
    </location>
</feature>
<dbReference type="InterPro" id="IPR016563">
    <property type="entry name" value="Npl4"/>
</dbReference>
<organism evidence="4 5">
    <name type="scientific">Plasmodium malariae</name>
    <dbReference type="NCBI Taxonomy" id="5858"/>
    <lineage>
        <taxon>Eukaryota</taxon>
        <taxon>Sar</taxon>
        <taxon>Alveolata</taxon>
        <taxon>Apicomplexa</taxon>
        <taxon>Aconoidasida</taxon>
        <taxon>Haemosporida</taxon>
        <taxon>Plasmodiidae</taxon>
        <taxon>Plasmodium</taxon>
        <taxon>Plasmodium (Plasmodium)</taxon>
    </lineage>
</organism>
<evidence type="ECO:0008006" key="6">
    <source>
        <dbReference type="Google" id="ProtNLM"/>
    </source>
</evidence>
<dbReference type="AlphaFoldDB" id="A0A1C3KDY0"/>
<dbReference type="GO" id="GO:0006511">
    <property type="term" value="P:ubiquitin-dependent protein catabolic process"/>
    <property type="evidence" value="ECO:0007669"/>
    <property type="project" value="InterPro"/>
</dbReference>
<gene>
    <name evidence="4" type="primary">PmlGA01_100026500</name>
    <name evidence="4" type="ORF">PMLGA01_100026500</name>
</gene>
<dbReference type="Proteomes" id="UP000219799">
    <property type="component" value="Chromosome 10"/>
</dbReference>
<evidence type="ECO:0000313" key="5">
    <source>
        <dbReference type="Proteomes" id="UP000219799"/>
    </source>
</evidence>
<feature type="chain" id="PRO_5008677698" description="JAB1/MPN/MOV34 metalloenzyme domain-containing protein" evidence="3">
    <location>
        <begin position="21"/>
        <end position="552"/>
    </location>
</feature>
<feature type="coiled-coil region" evidence="1">
    <location>
        <begin position="390"/>
        <end position="419"/>
    </location>
</feature>
<accession>A0A1C3KDY0</accession>
<dbReference type="PANTHER" id="PTHR12710:SF0">
    <property type="entry name" value="NUCLEAR PROTEIN LOCALIZATION PROTEIN 4 HOMOLOG"/>
    <property type="match status" value="1"/>
</dbReference>
<dbReference type="EMBL" id="LT594498">
    <property type="protein sequence ID" value="SBT71784.1"/>
    <property type="molecule type" value="Genomic_DNA"/>
</dbReference>
<evidence type="ECO:0000256" key="1">
    <source>
        <dbReference type="SAM" id="Coils"/>
    </source>
</evidence>
<evidence type="ECO:0000313" key="4">
    <source>
        <dbReference type="EMBL" id="SBT71784.1"/>
    </source>
</evidence>
<protein>
    <recommendedName>
        <fullName evidence="6">JAB1/MPN/MOV34 metalloenzyme domain-containing protein</fullName>
    </recommendedName>
</protein>
<dbReference type="GO" id="GO:0031625">
    <property type="term" value="F:ubiquitin protein ligase binding"/>
    <property type="evidence" value="ECO:0007669"/>
    <property type="project" value="TreeGrafter"/>
</dbReference>
<feature type="region of interest" description="Disordered" evidence="2">
    <location>
        <begin position="78"/>
        <end position="97"/>
    </location>
</feature>
<evidence type="ECO:0000256" key="2">
    <source>
        <dbReference type="SAM" id="MobiDB-lite"/>
    </source>
</evidence>
<name>A0A1C3KDY0_PLAMA</name>
<sequence length="552" mass="64970">MKRSILLLIYFYLIFTRIKCECLKINKITWKHHFCVTNKPYFCTTSKSYFCVTSKSYFCVTSKPNFCTISKSDRKRSESSEKSLIHNKNNDKNDTKKLSENKKEKKFLHFRNNKKVSVNPLFDSLCRSVSVSETCLYNVQNFFNEVNYNNLKNKNLDDNNLFCGILYGKYEENNEIVKIENVFFSRNNKSEQNYDVNYLLYSEDRKRADLLAKMLGLEVVGFLYAYPDIGIDISMSNKKKKNFIKLNKKMKMLNYEDNELFIPMGGKEVLLSLMVMKEVLNKPKEGDKLKEGGELHQHEKVRNEKHSSSTNEHTIISAIGVKRKKGMYDDNTTNEHDKKQKSLKKKKIPNAYVKPFITLTVGMNKNSESIIVEAYEINYDLLKLINNDMIKDMRKQNSILQFEKKNNEKEMKIKNFDSEIDIMNELYLKCKDNVLIKKMELKKIDVLFCVNNVPIFSHKSSYNYFFPYPSNTNYYNILQKFNNMIKTLRHTKDIVHIFRDLNFLFFLTNIFSIEHDIPHICKAVNNLNDSTKIPDQYIQILKNLSKNANSLA</sequence>
<dbReference type="PANTHER" id="PTHR12710">
    <property type="entry name" value="NUCLEAR PROTEIN LOCALIZATION 4"/>
    <property type="match status" value="1"/>
</dbReference>
<feature type="signal peptide" evidence="3">
    <location>
        <begin position="1"/>
        <end position="20"/>
    </location>
</feature>
<evidence type="ECO:0000256" key="3">
    <source>
        <dbReference type="SAM" id="SignalP"/>
    </source>
</evidence>
<dbReference type="GO" id="GO:0005634">
    <property type="term" value="C:nucleus"/>
    <property type="evidence" value="ECO:0007669"/>
    <property type="project" value="TreeGrafter"/>
</dbReference>
<feature type="region of interest" description="Disordered" evidence="2">
    <location>
        <begin position="285"/>
        <end position="309"/>
    </location>
</feature>
<reference evidence="4 5" key="1">
    <citation type="submission" date="2016-06" db="EMBL/GenBank/DDBJ databases">
        <authorList>
            <consortium name="Pathogen Informatics"/>
        </authorList>
    </citation>
    <scope>NUCLEOTIDE SEQUENCE [LARGE SCALE GENOMIC DNA]</scope>
    <source>
        <strain evidence="4">PmlGA01</strain>
    </source>
</reference>